<keyword evidence="3" id="KW-1185">Reference proteome</keyword>
<sequence length="496" mass="51305" precursor="true">MKSIPSFLSYLTTSLPLFFLFTCLLCFAKEVNAATTFNDADGANSEVDNAGNWDFGVPDNVGNAGTVPTGFNVTYDAALDLNGKDITFEGTSTLTGPNSQIDDATLTFKGSSSYTSTGAIAPARNDNGVTTTINILDSAVLSIASQFKVARAGIGIVNQSGGTVTAVTDFELGNLAKGGTATYTLSAGTISANGFSIENGSVLNFTVGSTGVLSILNGGLDFTSNFEDFINNGGITLGGAAALVSDFDINWDGTTKTTIGLVGGVPQPLGLVVNTTTGLVTLNNPNAAPIAIDYYEIRSSSGDLIPGFDADFQPDGDVDSTDLSTWQSAYGATADGDADNDGDSDGRDFLIWQREVGSSAVTSGWVSLEDQHFDGNGWEEGDTVSDTLLFETHLTGSSNITSSAPVGLGKLFTPGGSEILSFEYHVAGAGSNDFVTGDVSYVTSLSAVGAVPEPNSFVLLATCSLAYAAVALSRRRADVLQYEGLDCKSQSQLQHP</sequence>
<dbReference type="Proteomes" id="UP000318437">
    <property type="component" value="Unassembled WGS sequence"/>
</dbReference>
<accession>A0A5C6CAU6</accession>
<feature type="chain" id="PRO_5023017168" description="PEP-CTERM protein-sorting domain-containing protein" evidence="1">
    <location>
        <begin position="29"/>
        <end position="496"/>
    </location>
</feature>
<evidence type="ECO:0000256" key="1">
    <source>
        <dbReference type="SAM" id="SignalP"/>
    </source>
</evidence>
<name>A0A5C6CAU6_9BACT</name>
<gene>
    <name evidence="2" type="ORF">Pla144_45680</name>
</gene>
<dbReference type="AlphaFoldDB" id="A0A5C6CAU6"/>
<feature type="signal peptide" evidence="1">
    <location>
        <begin position="1"/>
        <end position="28"/>
    </location>
</feature>
<evidence type="ECO:0000313" key="2">
    <source>
        <dbReference type="EMBL" id="TWU21348.1"/>
    </source>
</evidence>
<evidence type="ECO:0008006" key="4">
    <source>
        <dbReference type="Google" id="ProtNLM"/>
    </source>
</evidence>
<keyword evidence="1" id="KW-0732">Signal</keyword>
<reference evidence="2 3" key="1">
    <citation type="submission" date="2019-02" db="EMBL/GenBank/DDBJ databases">
        <title>Deep-cultivation of Planctomycetes and their phenomic and genomic characterization uncovers novel biology.</title>
        <authorList>
            <person name="Wiegand S."/>
            <person name="Jogler M."/>
            <person name="Boedeker C."/>
            <person name="Pinto D."/>
            <person name="Vollmers J."/>
            <person name="Rivas-Marin E."/>
            <person name="Kohn T."/>
            <person name="Peeters S.H."/>
            <person name="Heuer A."/>
            <person name="Rast P."/>
            <person name="Oberbeckmann S."/>
            <person name="Bunk B."/>
            <person name="Jeske O."/>
            <person name="Meyerdierks A."/>
            <person name="Storesund J.E."/>
            <person name="Kallscheuer N."/>
            <person name="Luecker S."/>
            <person name="Lage O.M."/>
            <person name="Pohl T."/>
            <person name="Merkel B.J."/>
            <person name="Hornburger P."/>
            <person name="Mueller R.-W."/>
            <person name="Bruemmer F."/>
            <person name="Labrenz M."/>
            <person name="Spormann A.M."/>
            <person name="Op Den Camp H."/>
            <person name="Overmann J."/>
            <person name="Amann R."/>
            <person name="Jetten M.S.M."/>
            <person name="Mascher T."/>
            <person name="Medema M.H."/>
            <person name="Devos D.P."/>
            <person name="Kaster A.-K."/>
            <person name="Ovreas L."/>
            <person name="Rohde M."/>
            <person name="Galperin M.Y."/>
            <person name="Jogler C."/>
        </authorList>
    </citation>
    <scope>NUCLEOTIDE SEQUENCE [LARGE SCALE GENOMIC DNA]</scope>
    <source>
        <strain evidence="2 3">Pla144</strain>
    </source>
</reference>
<proteinExistence type="predicted"/>
<organism evidence="2 3">
    <name type="scientific">Bythopirellula polymerisocia</name>
    <dbReference type="NCBI Taxonomy" id="2528003"/>
    <lineage>
        <taxon>Bacteria</taxon>
        <taxon>Pseudomonadati</taxon>
        <taxon>Planctomycetota</taxon>
        <taxon>Planctomycetia</taxon>
        <taxon>Pirellulales</taxon>
        <taxon>Lacipirellulaceae</taxon>
        <taxon>Bythopirellula</taxon>
    </lineage>
</organism>
<evidence type="ECO:0000313" key="3">
    <source>
        <dbReference type="Proteomes" id="UP000318437"/>
    </source>
</evidence>
<dbReference type="EMBL" id="SJPS01000010">
    <property type="protein sequence ID" value="TWU21348.1"/>
    <property type="molecule type" value="Genomic_DNA"/>
</dbReference>
<comment type="caution">
    <text evidence="2">The sequence shown here is derived from an EMBL/GenBank/DDBJ whole genome shotgun (WGS) entry which is preliminary data.</text>
</comment>
<dbReference type="RefSeq" id="WP_146452813.1">
    <property type="nucleotide sequence ID" value="NZ_SJPS01000010.1"/>
</dbReference>
<dbReference type="OrthoDB" id="250975at2"/>
<protein>
    <recommendedName>
        <fullName evidence="4">PEP-CTERM protein-sorting domain-containing protein</fullName>
    </recommendedName>
</protein>